<evidence type="ECO:0000256" key="5">
    <source>
        <dbReference type="ARBA" id="ARBA00023125"/>
    </source>
</evidence>
<dbReference type="Gene3D" id="1.10.132.60">
    <property type="entry name" value="DNA polymerase family B, C-terminal domain"/>
    <property type="match status" value="1"/>
</dbReference>
<keyword evidence="7" id="KW-0235">DNA replication</keyword>
<keyword evidence="3 7" id="KW-0548">Nucleotidyltransferase</keyword>
<evidence type="ECO:0000313" key="11">
    <source>
        <dbReference type="Proteomes" id="UP000635983"/>
    </source>
</evidence>
<dbReference type="PROSITE" id="PS00116">
    <property type="entry name" value="DNA_POLYMERASE_B"/>
    <property type="match status" value="1"/>
</dbReference>
<dbReference type="InterPro" id="IPR017964">
    <property type="entry name" value="DNA-dir_DNA_pol_B_CS"/>
</dbReference>
<name>A0A917V0H0_9PSED</name>
<dbReference type="CDD" id="cd05537">
    <property type="entry name" value="POLBc_Pol_II"/>
    <property type="match status" value="1"/>
</dbReference>
<dbReference type="GO" id="GO:0009432">
    <property type="term" value="P:SOS response"/>
    <property type="evidence" value="ECO:0007669"/>
    <property type="project" value="TreeGrafter"/>
</dbReference>
<dbReference type="FunFam" id="3.90.1600.10:FF:000010">
    <property type="entry name" value="DNA polymerase"/>
    <property type="match status" value="1"/>
</dbReference>
<dbReference type="GO" id="GO:0000166">
    <property type="term" value="F:nucleotide binding"/>
    <property type="evidence" value="ECO:0007669"/>
    <property type="project" value="InterPro"/>
</dbReference>
<feature type="domain" description="DNA-directed DNA polymerase family B multifunctional" evidence="8">
    <location>
        <begin position="387"/>
        <end position="766"/>
    </location>
</feature>
<protein>
    <recommendedName>
        <fullName evidence="7">DNA polymerase</fullName>
        <ecNumber evidence="7">2.7.7.7</ecNumber>
    </recommendedName>
</protein>
<comment type="catalytic activity">
    <reaction evidence="6 7">
        <text>DNA(n) + a 2'-deoxyribonucleoside 5'-triphosphate = DNA(n+1) + diphosphate</text>
        <dbReference type="Rhea" id="RHEA:22508"/>
        <dbReference type="Rhea" id="RHEA-COMP:17339"/>
        <dbReference type="Rhea" id="RHEA-COMP:17340"/>
        <dbReference type="ChEBI" id="CHEBI:33019"/>
        <dbReference type="ChEBI" id="CHEBI:61560"/>
        <dbReference type="ChEBI" id="CHEBI:173112"/>
        <dbReference type="EC" id="2.7.7.7"/>
    </reaction>
</comment>
<evidence type="ECO:0000256" key="7">
    <source>
        <dbReference type="RuleBase" id="RU000442"/>
    </source>
</evidence>
<dbReference type="GO" id="GO:0003677">
    <property type="term" value="F:DNA binding"/>
    <property type="evidence" value="ECO:0007669"/>
    <property type="project" value="UniProtKB-KW"/>
</dbReference>
<dbReference type="AlphaFoldDB" id="A0A917V0H0"/>
<dbReference type="InterPro" id="IPR043502">
    <property type="entry name" value="DNA/RNA_pol_sf"/>
</dbReference>
<dbReference type="Pfam" id="PF21474">
    <property type="entry name" value="DNApolII_N"/>
    <property type="match status" value="1"/>
</dbReference>
<dbReference type="SUPFAM" id="SSF53098">
    <property type="entry name" value="Ribonuclease H-like"/>
    <property type="match status" value="1"/>
</dbReference>
<evidence type="ECO:0000259" key="8">
    <source>
        <dbReference type="Pfam" id="PF00136"/>
    </source>
</evidence>
<reference evidence="10" key="2">
    <citation type="submission" date="2020-09" db="EMBL/GenBank/DDBJ databases">
        <authorList>
            <person name="Sun Q."/>
            <person name="Ohkuma M."/>
        </authorList>
    </citation>
    <scope>NUCLEOTIDE SEQUENCE</scope>
    <source>
        <strain evidence="10">JCM 30078</strain>
    </source>
</reference>
<dbReference type="FunFam" id="3.30.420.10:FF:000052">
    <property type="entry name" value="DNA polymerase"/>
    <property type="match status" value="1"/>
</dbReference>
<dbReference type="EC" id="2.7.7.7" evidence="7"/>
<evidence type="ECO:0000256" key="1">
    <source>
        <dbReference type="ARBA" id="ARBA00005755"/>
    </source>
</evidence>
<keyword evidence="5 7" id="KW-0238">DNA-binding</keyword>
<dbReference type="Gene3D" id="2.40.50.590">
    <property type="match status" value="2"/>
</dbReference>
<dbReference type="GO" id="GO:0003887">
    <property type="term" value="F:DNA-directed DNA polymerase activity"/>
    <property type="evidence" value="ECO:0007669"/>
    <property type="project" value="UniProtKB-KW"/>
</dbReference>
<comment type="caution">
    <text evidence="10">The sequence shown here is derived from an EMBL/GenBank/DDBJ whole genome shotgun (WGS) entry which is preliminary data.</text>
</comment>
<dbReference type="Proteomes" id="UP000635983">
    <property type="component" value="Unassembled WGS sequence"/>
</dbReference>
<dbReference type="NCBIfam" id="NF004421">
    <property type="entry name" value="PRK05762.1-2"/>
    <property type="match status" value="1"/>
</dbReference>
<dbReference type="InterPro" id="IPR006172">
    <property type="entry name" value="DNA-dir_DNA_pol_B"/>
</dbReference>
<accession>A0A917V0H0</accession>
<dbReference type="NCBIfam" id="NF004422">
    <property type="entry name" value="PRK05762.1-4"/>
    <property type="match status" value="1"/>
</dbReference>
<evidence type="ECO:0000256" key="4">
    <source>
        <dbReference type="ARBA" id="ARBA00022932"/>
    </source>
</evidence>
<dbReference type="PRINTS" id="PR00106">
    <property type="entry name" value="DNAPOLB"/>
</dbReference>
<dbReference type="InterPro" id="IPR055208">
    <property type="entry name" value="PolB_insertion"/>
</dbReference>
<dbReference type="SMART" id="SM00486">
    <property type="entry name" value="POLBc"/>
    <property type="match status" value="1"/>
</dbReference>
<sequence length="795" mass="89740">MNHLSDPSSLSTPLNGFVLTRHWRDTPAGTEVEFWLATESGPLRARVPAQPNVAFIPAEQEPLARTIVGRERGATLRPLELKDFEHRPVLGLYCGSYRQLLGLERTLRDAGVDVYEADIKPPERYLMERFVTAPVTVSGRMVDGVLVDAQLKPAPDYRPRLKLVSLDIETTSRGELYSIGLHGCGERQVYMLGPENGDASAVDFALEYCETRAELLERLNDWFEVHDPDGIIGWSVVQFDLRILHEHSQRFNVPLKLGRGGELMEWREVGQNGHFVALAAGRLIIDGIEALRSATWSFPSFSLENVSQTLLGEGKAIDNPYQRMDSINRMFAEDKPALATYNLKDCELVSRIFEKTELLTFLLERASVTGLAADRSGGSVAAFSHLYLPRMHRQGFVAPSLGQKPPTASPGGFVMDSRPGLYDSVLVLDYKSLYPSIIRTFLIDPVGLVEGLRQPDDAASVEGFLGARFSRTSHCLPAIVERVWEGREAAKREGNKPLSQALKIIMNAFYGVLGSSGCRFFDPRLASSITMRGHEIMRQTRELIEAQGYTVIYGDTDSTFVWLGHAHAEGDAARIGRELVVHVNAWWRAHLAQGMGLKSALELQFETHFRRFLMPTIRGAEEGSKKRYAGLVERDDSSQEMVFKGLETVRTDWSPLAQRFQRELYQLIFTGESCEEYIQDYVQRTLAGELDELLVYRKRLRRALDEYTRNVPPHVHAARLADEYNDREGRPRQYQRRGTISYVMTVAGPEPLEIQRSPIDYDHYLHRQLEPVADAILPFIGLRFATLLDRQMGLF</sequence>
<dbReference type="InterPro" id="IPR023211">
    <property type="entry name" value="DNA_pol_palm_dom_sf"/>
</dbReference>
<keyword evidence="2 7" id="KW-0808">Transferase</keyword>
<dbReference type="PANTHER" id="PTHR10322">
    <property type="entry name" value="DNA POLYMERASE CATALYTIC SUBUNIT"/>
    <property type="match status" value="1"/>
</dbReference>
<dbReference type="PANTHER" id="PTHR10322:SF23">
    <property type="entry name" value="DNA POLYMERASE DELTA CATALYTIC SUBUNIT"/>
    <property type="match status" value="1"/>
</dbReference>
<dbReference type="Gene3D" id="3.90.1600.10">
    <property type="entry name" value="Palm domain of DNA polymerase"/>
    <property type="match status" value="2"/>
</dbReference>
<evidence type="ECO:0000313" key="10">
    <source>
        <dbReference type="EMBL" id="GGK07161.1"/>
    </source>
</evidence>
<evidence type="ECO:0000259" key="9">
    <source>
        <dbReference type="Pfam" id="PF22587"/>
    </source>
</evidence>
<dbReference type="FunFam" id="3.90.1600.10:FF:000009">
    <property type="entry name" value="DNA polymerase"/>
    <property type="match status" value="1"/>
</dbReference>
<gene>
    <name evidence="10" type="primary">polB</name>
    <name evidence="10" type="ORF">GCM10009304_36720</name>
</gene>
<organism evidence="10 11">
    <name type="scientific">Pseudomonas matsuisoli</name>
    <dbReference type="NCBI Taxonomy" id="1515666"/>
    <lineage>
        <taxon>Bacteria</taxon>
        <taxon>Pseudomonadati</taxon>
        <taxon>Pseudomonadota</taxon>
        <taxon>Gammaproteobacteria</taxon>
        <taxon>Pseudomonadales</taxon>
        <taxon>Pseudomonadaceae</taxon>
        <taxon>Pseudomonas</taxon>
    </lineage>
</organism>
<dbReference type="RefSeq" id="WP_188985327.1">
    <property type="nucleotide sequence ID" value="NZ_BMPO01000009.1"/>
</dbReference>
<dbReference type="Pfam" id="PF22587">
    <property type="entry name" value="DNApolII_insertion"/>
    <property type="match status" value="1"/>
</dbReference>
<comment type="similarity">
    <text evidence="1 7">Belongs to the DNA polymerase type-B family.</text>
</comment>
<keyword evidence="11" id="KW-1185">Reference proteome</keyword>
<feature type="domain" description="DNA polymerase II insertion" evidence="9">
    <location>
        <begin position="53"/>
        <end position="112"/>
    </location>
</feature>
<dbReference type="GO" id="GO:0008296">
    <property type="term" value="F:3'-5'-DNA exonuclease activity"/>
    <property type="evidence" value="ECO:0007669"/>
    <property type="project" value="TreeGrafter"/>
</dbReference>
<dbReference type="SUPFAM" id="SSF56672">
    <property type="entry name" value="DNA/RNA polymerases"/>
    <property type="match status" value="1"/>
</dbReference>
<dbReference type="InterPro" id="IPR050240">
    <property type="entry name" value="DNA_pol_type-B"/>
</dbReference>
<dbReference type="FunFam" id="1.10.132.60:FF:000008">
    <property type="entry name" value="DNA polymerase"/>
    <property type="match status" value="1"/>
</dbReference>
<keyword evidence="4 7" id="KW-0239">DNA-directed DNA polymerase</keyword>
<dbReference type="InterPro" id="IPR036397">
    <property type="entry name" value="RNaseH_sf"/>
</dbReference>
<dbReference type="InterPro" id="IPR042087">
    <property type="entry name" value="DNA_pol_B_thumb"/>
</dbReference>
<dbReference type="InterPro" id="IPR012337">
    <property type="entry name" value="RNaseH-like_sf"/>
</dbReference>
<dbReference type="Pfam" id="PF00136">
    <property type="entry name" value="DNA_pol_B"/>
    <property type="match status" value="1"/>
</dbReference>
<evidence type="ECO:0000256" key="6">
    <source>
        <dbReference type="ARBA" id="ARBA00049244"/>
    </source>
</evidence>
<dbReference type="GO" id="GO:0045004">
    <property type="term" value="P:DNA replication proofreading"/>
    <property type="evidence" value="ECO:0007669"/>
    <property type="project" value="TreeGrafter"/>
</dbReference>
<dbReference type="EMBL" id="BMPO01000009">
    <property type="protein sequence ID" value="GGK07161.1"/>
    <property type="molecule type" value="Genomic_DNA"/>
</dbReference>
<reference evidence="10" key="1">
    <citation type="journal article" date="2014" name="Int. J. Syst. Evol. Microbiol.">
        <title>Complete genome sequence of Corynebacterium casei LMG S-19264T (=DSM 44701T), isolated from a smear-ripened cheese.</title>
        <authorList>
            <consortium name="US DOE Joint Genome Institute (JGI-PGF)"/>
            <person name="Walter F."/>
            <person name="Albersmeier A."/>
            <person name="Kalinowski J."/>
            <person name="Ruckert C."/>
        </authorList>
    </citation>
    <scope>NUCLEOTIDE SEQUENCE</scope>
    <source>
        <strain evidence="10">JCM 30078</strain>
    </source>
</reference>
<evidence type="ECO:0000256" key="2">
    <source>
        <dbReference type="ARBA" id="ARBA00022679"/>
    </source>
</evidence>
<dbReference type="Gene3D" id="3.30.420.10">
    <property type="entry name" value="Ribonuclease H-like superfamily/Ribonuclease H"/>
    <property type="match status" value="1"/>
</dbReference>
<dbReference type="InterPro" id="IPR006134">
    <property type="entry name" value="DNA-dir_DNA_pol_B_multi_dom"/>
</dbReference>
<dbReference type="CDD" id="cd05784">
    <property type="entry name" value="DNA_polB_II_exo"/>
    <property type="match status" value="1"/>
</dbReference>
<proteinExistence type="inferred from homology"/>
<evidence type="ECO:0000256" key="3">
    <source>
        <dbReference type="ARBA" id="ARBA00022695"/>
    </source>
</evidence>